<dbReference type="GO" id="GO:0016460">
    <property type="term" value="C:myosin II complex"/>
    <property type="evidence" value="ECO:0007669"/>
    <property type="project" value="TreeGrafter"/>
</dbReference>
<dbReference type="PROSITE" id="PS00018">
    <property type="entry name" value="EF_HAND_1"/>
    <property type="match status" value="1"/>
</dbReference>
<keyword evidence="2" id="KW-0479">Metal-binding</keyword>
<dbReference type="InterPro" id="IPR018247">
    <property type="entry name" value="EF_Hand_1_Ca_BS"/>
</dbReference>
<dbReference type="PANTHER" id="PTHR23048:SF48">
    <property type="entry name" value="CENTRIN 3"/>
    <property type="match status" value="1"/>
</dbReference>
<dbReference type="SUPFAM" id="SSF47473">
    <property type="entry name" value="EF-hand"/>
    <property type="match status" value="1"/>
</dbReference>
<accession>E4V1E8</accession>
<dbReference type="InterPro" id="IPR050230">
    <property type="entry name" value="CALM/Myosin/TropC-like"/>
</dbReference>
<keyword evidence="7" id="KW-0132">Cell division</keyword>
<evidence type="ECO:0000256" key="5">
    <source>
        <dbReference type="SAM" id="MobiDB-lite"/>
    </source>
</evidence>
<feature type="compositionally biased region" description="Gly residues" evidence="5">
    <location>
        <begin position="79"/>
        <end position="91"/>
    </location>
</feature>
<dbReference type="CDD" id="cd00051">
    <property type="entry name" value="EFh"/>
    <property type="match status" value="1"/>
</dbReference>
<dbReference type="OMA" id="NHLPFGA"/>
<sequence>MASSSHPSFAPRSVYANAGKLSDRPLNTNNPLPFGSSVLSRRDRGDFGDTAGKSQGHQLHPGAGAGAPPAHSQIQGQGQLQGGGVMGGVGPNSGNNNVNNNVNNPLNDLSEEQREEINEAFTLFDLDRDRHLDYHELRVAFRALGFTLSKPDLISLLTTYGVPRTPSQAQQQQQSRQQQPPPHPSSLLMPLSSFQTITARKILERDPREEILRAFELFDEGGKGYIDLEDLRRVARELGETGLEEDELRAMIEEFDLEGVGGVTREGFVGICLQ</sequence>
<protein>
    <recommendedName>
        <fullName evidence="1">Calmodulin</fullName>
    </recommendedName>
</protein>
<dbReference type="FunCoup" id="E4V1E8">
    <property type="interactions" value="818"/>
</dbReference>
<feature type="domain" description="EF-hand" evidence="6">
    <location>
        <begin position="112"/>
        <end position="147"/>
    </location>
</feature>
<evidence type="ECO:0000259" key="6">
    <source>
        <dbReference type="PROSITE" id="PS50222"/>
    </source>
</evidence>
<dbReference type="STRING" id="535722.E4V1E8"/>
<dbReference type="FunFam" id="1.10.238.10:FF:000172">
    <property type="entry name" value="Cell division control protein"/>
    <property type="match status" value="1"/>
</dbReference>
<dbReference type="GO" id="GO:0051301">
    <property type="term" value="P:cell division"/>
    <property type="evidence" value="ECO:0007669"/>
    <property type="project" value="UniProtKB-KW"/>
</dbReference>
<dbReference type="GeneID" id="10026114"/>
<dbReference type="HOGENOM" id="CLU_061288_18_1_1"/>
<evidence type="ECO:0000313" key="7">
    <source>
        <dbReference type="EMBL" id="EFR03863.1"/>
    </source>
</evidence>
<gene>
    <name evidence="7" type="ORF">MGYG_06862</name>
</gene>
<dbReference type="InterPro" id="IPR011992">
    <property type="entry name" value="EF-hand-dom_pair"/>
</dbReference>
<evidence type="ECO:0000256" key="1">
    <source>
        <dbReference type="ARBA" id="ARBA00020786"/>
    </source>
</evidence>
<reference evidence="8" key="1">
    <citation type="journal article" date="2012" name="MBio">
        <title>Comparative genome analysis of Trichophyton rubrum and related dermatophytes reveals candidate genes involved in infection.</title>
        <authorList>
            <person name="Martinez D.A."/>
            <person name="Oliver B.G."/>
            <person name="Graeser Y."/>
            <person name="Goldberg J.M."/>
            <person name="Li W."/>
            <person name="Martinez-Rossi N.M."/>
            <person name="Monod M."/>
            <person name="Shelest E."/>
            <person name="Barton R.C."/>
            <person name="Birch E."/>
            <person name="Brakhage A.A."/>
            <person name="Chen Z."/>
            <person name="Gurr S.J."/>
            <person name="Heiman D."/>
            <person name="Heitman J."/>
            <person name="Kosti I."/>
            <person name="Rossi A."/>
            <person name="Saif S."/>
            <person name="Samalova M."/>
            <person name="Saunders C.W."/>
            <person name="Shea T."/>
            <person name="Summerbell R.C."/>
            <person name="Xu J."/>
            <person name="Young S."/>
            <person name="Zeng Q."/>
            <person name="Birren B.W."/>
            <person name="Cuomo C.A."/>
            <person name="White T.C."/>
        </authorList>
    </citation>
    <scope>NUCLEOTIDE SEQUENCE [LARGE SCALE GENOMIC DNA]</scope>
    <source>
        <strain evidence="8">ATCC MYA-4604 / CBS 118893</strain>
    </source>
</reference>
<keyword evidence="3" id="KW-0677">Repeat</keyword>
<dbReference type="Gene3D" id="1.10.238.10">
    <property type="entry name" value="EF-hand"/>
    <property type="match status" value="2"/>
</dbReference>
<dbReference type="Proteomes" id="UP000002669">
    <property type="component" value="Unassembled WGS sequence"/>
</dbReference>
<dbReference type="PANTHER" id="PTHR23048">
    <property type="entry name" value="MYOSIN LIGHT CHAIN 1, 3"/>
    <property type="match status" value="1"/>
</dbReference>
<dbReference type="InParanoid" id="E4V1E8"/>
<dbReference type="VEuPathDB" id="FungiDB:MGYG_06862"/>
<feature type="compositionally biased region" description="Low complexity" evidence="5">
    <location>
        <begin position="166"/>
        <end position="178"/>
    </location>
</feature>
<evidence type="ECO:0000313" key="8">
    <source>
        <dbReference type="Proteomes" id="UP000002669"/>
    </source>
</evidence>
<dbReference type="PROSITE" id="PS50222">
    <property type="entry name" value="EF_HAND_2"/>
    <property type="match status" value="2"/>
</dbReference>
<dbReference type="OrthoDB" id="343296at2759"/>
<dbReference type="AlphaFoldDB" id="E4V1E8"/>
<dbReference type="RefSeq" id="XP_003170871.1">
    <property type="nucleotide sequence ID" value="XM_003170823.1"/>
</dbReference>
<keyword evidence="8" id="KW-1185">Reference proteome</keyword>
<feature type="compositionally biased region" description="Low complexity" evidence="5">
    <location>
        <begin position="66"/>
        <end position="78"/>
    </location>
</feature>
<feature type="compositionally biased region" description="Low complexity" evidence="5">
    <location>
        <begin position="92"/>
        <end position="104"/>
    </location>
</feature>
<dbReference type="Pfam" id="PF13499">
    <property type="entry name" value="EF-hand_7"/>
    <property type="match status" value="1"/>
</dbReference>
<dbReference type="InterPro" id="IPR002048">
    <property type="entry name" value="EF_hand_dom"/>
</dbReference>
<name>E4V1E8_ARTGP</name>
<evidence type="ECO:0000256" key="4">
    <source>
        <dbReference type="ARBA" id="ARBA00022837"/>
    </source>
</evidence>
<evidence type="ECO:0000256" key="2">
    <source>
        <dbReference type="ARBA" id="ARBA00022723"/>
    </source>
</evidence>
<organism evidence="8">
    <name type="scientific">Arthroderma gypseum (strain ATCC MYA-4604 / CBS 118893)</name>
    <name type="common">Microsporum gypseum</name>
    <dbReference type="NCBI Taxonomy" id="535722"/>
    <lineage>
        <taxon>Eukaryota</taxon>
        <taxon>Fungi</taxon>
        <taxon>Dikarya</taxon>
        <taxon>Ascomycota</taxon>
        <taxon>Pezizomycotina</taxon>
        <taxon>Eurotiomycetes</taxon>
        <taxon>Eurotiomycetidae</taxon>
        <taxon>Onygenales</taxon>
        <taxon>Arthrodermataceae</taxon>
        <taxon>Nannizzia</taxon>
    </lineage>
</organism>
<dbReference type="Pfam" id="PF13405">
    <property type="entry name" value="EF-hand_6"/>
    <property type="match status" value="1"/>
</dbReference>
<evidence type="ECO:0000256" key="3">
    <source>
        <dbReference type="ARBA" id="ARBA00022737"/>
    </source>
</evidence>
<dbReference type="SMART" id="SM00054">
    <property type="entry name" value="EFh"/>
    <property type="match status" value="2"/>
</dbReference>
<feature type="region of interest" description="Disordered" evidence="5">
    <location>
        <begin position="165"/>
        <end position="189"/>
    </location>
</feature>
<keyword evidence="7" id="KW-0131">Cell cycle</keyword>
<feature type="region of interest" description="Disordered" evidence="5">
    <location>
        <begin position="1"/>
        <end position="106"/>
    </location>
</feature>
<dbReference type="EMBL" id="DS989827">
    <property type="protein sequence ID" value="EFR03863.1"/>
    <property type="molecule type" value="Genomic_DNA"/>
</dbReference>
<dbReference type="eggNOG" id="KOG0028">
    <property type="taxonomic scope" value="Eukaryota"/>
</dbReference>
<proteinExistence type="predicted"/>
<keyword evidence="4" id="KW-0106">Calcium</keyword>
<feature type="domain" description="EF-hand" evidence="6">
    <location>
        <begin position="206"/>
        <end position="241"/>
    </location>
</feature>
<dbReference type="GO" id="GO:0005509">
    <property type="term" value="F:calcium ion binding"/>
    <property type="evidence" value="ECO:0007669"/>
    <property type="project" value="InterPro"/>
</dbReference>